<dbReference type="EMBL" id="CAXDID020000295">
    <property type="protein sequence ID" value="CAL6072499.1"/>
    <property type="molecule type" value="Genomic_DNA"/>
</dbReference>
<protein>
    <submittedName>
        <fullName evidence="1">Hypothetical_protein</fullName>
    </submittedName>
</protein>
<dbReference type="Proteomes" id="UP001642409">
    <property type="component" value="Unassembled WGS sequence"/>
</dbReference>
<sequence length="178" mass="21207">MLIIVTPISTNIVKQQIDVNFYKLNCRILYVIRSLQLSNSQLLVLENGSQEEVRVESGMWPQQLLLLQQSMNYLRLDQSFYQLLKLNFYPIFKLIFDPNRFHFQVEQLVYNSYNSSCSRRVLQQQCLTQIIQMVKKQILKFGQQFQQLEPEEYQKSSIKNTLSQQREVIKTALYQITK</sequence>
<gene>
    <name evidence="1" type="ORF">HINF_LOCUS55655</name>
</gene>
<evidence type="ECO:0000313" key="2">
    <source>
        <dbReference type="Proteomes" id="UP001642409"/>
    </source>
</evidence>
<name>A0ABP1L0Y7_9EUKA</name>
<reference evidence="1 2" key="1">
    <citation type="submission" date="2024-07" db="EMBL/GenBank/DDBJ databases">
        <authorList>
            <person name="Akdeniz Z."/>
        </authorList>
    </citation>
    <scope>NUCLEOTIDE SEQUENCE [LARGE SCALE GENOMIC DNA]</scope>
</reference>
<organism evidence="1 2">
    <name type="scientific">Hexamita inflata</name>
    <dbReference type="NCBI Taxonomy" id="28002"/>
    <lineage>
        <taxon>Eukaryota</taxon>
        <taxon>Metamonada</taxon>
        <taxon>Diplomonadida</taxon>
        <taxon>Hexamitidae</taxon>
        <taxon>Hexamitinae</taxon>
        <taxon>Hexamita</taxon>
    </lineage>
</organism>
<keyword evidence="2" id="KW-1185">Reference proteome</keyword>
<accession>A0ABP1L0Y7</accession>
<proteinExistence type="predicted"/>
<evidence type="ECO:0000313" key="1">
    <source>
        <dbReference type="EMBL" id="CAL6072499.1"/>
    </source>
</evidence>
<comment type="caution">
    <text evidence="1">The sequence shown here is derived from an EMBL/GenBank/DDBJ whole genome shotgun (WGS) entry which is preliminary data.</text>
</comment>